<dbReference type="RefSeq" id="WP_190126593.1">
    <property type="nucleotide sequence ID" value="NZ_BMWG01000029.1"/>
</dbReference>
<dbReference type="AlphaFoldDB" id="A0A918QP86"/>
<name>A0A918QP86_9ACTN</name>
<dbReference type="Gene3D" id="3.30.1050.10">
    <property type="entry name" value="SCP2 sterol-binding domain"/>
    <property type="match status" value="1"/>
</dbReference>
<evidence type="ECO:0000259" key="1">
    <source>
        <dbReference type="Pfam" id="PF13530"/>
    </source>
</evidence>
<dbReference type="SUPFAM" id="SSF55718">
    <property type="entry name" value="SCP-like"/>
    <property type="match status" value="1"/>
</dbReference>
<dbReference type="InterPro" id="IPR025559">
    <property type="entry name" value="Eis_dom"/>
</dbReference>
<dbReference type="InterPro" id="IPR036527">
    <property type="entry name" value="SCP2_sterol-bd_dom_sf"/>
</dbReference>
<evidence type="ECO:0000313" key="2">
    <source>
        <dbReference type="EMBL" id="GGZ59824.1"/>
    </source>
</evidence>
<organism evidence="2 3">
    <name type="scientific">Streptomyces inusitatus</name>
    <dbReference type="NCBI Taxonomy" id="68221"/>
    <lineage>
        <taxon>Bacteria</taxon>
        <taxon>Bacillati</taxon>
        <taxon>Actinomycetota</taxon>
        <taxon>Actinomycetes</taxon>
        <taxon>Kitasatosporales</taxon>
        <taxon>Streptomycetaceae</taxon>
        <taxon>Streptomyces</taxon>
    </lineage>
</organism>
<sequence>MRHQPGHPWQYLVPDIRDLGAAYPGDTRLTELAAAGRVRDQCPGALARAATAFGSDIAAWIPHDI</sequence>
<dbReference type="Proteomes" id="UP000630936">
    <property type="component" value="Unassembled WGS sequence"/>
</dbReference>
<proteinExistence type="predicted"/>
<reference evidence="2" key="1">
    <citation type="journal article" date="2014" name="Int. J. Syst. Evol. Microbiol.">
        <title>Complete genome sequence of Corynebacterium casei LMG S-19264T (=DSM 44701T), isolated from a smear-ripened cheese.</title>
        <authorList>
            <consortium name="US DOE Joint Genome Institute (JGI-PGF)"/>
            <person name="Walter F."/>
            <person name="Albersmeier A."/>
            <person name="Kalinowski J."/>
            <person name="Ruckert C."/>
        </authorList>
    </citation>
    <scope>NUCLEOTIDE SEQUENCE</scope>
    <source>
        <strain evidence="2">JCM 4988</strain>
    </source>
</reference>
<accession>A0A918QP86</accession>
<protein>
    <recommendedName>
        <fullName evidence="1">Enhanced intracellular survival protein domain-containing protein</fullName>
    </recommendedName>
</protein>
<keyword evidence="3" id="KW-1185">Reference proteome</keyword>
<dbReference type="EMBL" id="BMWG01000029">
    <property type="protein sequence ID" value="GGZ59824.1"/>
    <property type="molecule type" value="Genomic_DNA"/>
</dbReference>
<comment type="caution">
    <text evidence="2">The sequence shown here is derived from an EMBL/GenBank/DDBJ whole genome shotgun (WGS) entry which is preliminary data.</text>
</comment>
<reference evidence="2" key="2">
    <citation type="submission" date="2020-09" db="EMBL/GenBank/DDBJ databases">
        <authorList>
            <person name="Sun Q."/>
            <person name="Ohkuma M."/>
        </authorList>
    </citation>
    <scope>NUCLEOTIDE SEQUENCE</scope>
    <source>
        <strain evidence="2">JCM 4988</strain>
    </source>
</reference>
<feature type="domain" description="Enhanced intracellular survival protein" evidence="1">
    <location>
        <begin position="13"/>
        <end position="62"/>
    </location>
</feature>
<dbReference type="Pfam" id="PF13530">
    <property type="entry name" value="SCP2_2"/>
    <property type="match status" value="1"/>
</dbReference>
<gene>
    <name evidence="2" type="ORF">GCM10010387_61990</name>
</gene>
<evidence type="ECO:0000313" key="3">
    <source>
        <dbReference type="Proteomes" id="UP000630936"/>
    </source>
</evidence>